<evidence type="ECO:0008006" key="4">
    <source>
        <dbReference type="Google" id="ProtNLM"/>
    </source>
</evidence>
<evidence type="ECO:0000313" key="3">
    <source>
        <dbReference type="Proteomes" id="UP001143981"/>
    </source>
</evidence>
<proteinExistence type="predicted"/>
<dbReference type="GO" id="GO:0003729">
    <property type="term" value="F:mRNA binding"/>
    <property type="evidence" value="ECO:0007669"/>
    <property type="project" value="TreeGrafter"/>
</dbReference>
<dbReference type="AlphaFoldDB" id="A0A9W8CYY5"/>
<keyword evidence="3" id="KW-1185">Reference proteome</keyword>
<dbReference type="Pfam" id="PF13812">
    <property type="entry name" value="PPR_3"/>
    <property type="match status" value="1"/>
</dbReference>
<dbReference type="PANTHER" id="PTHR47934">
    <property type="entry name" value="PENTATRICOPEPTIDE REPEAT-CONTAINING PROTEIN PET309, MITOCHONDRIAL"/>
    <property type="match status" value="1"/>
</dbReference>
<reference evidence="2" key="1">
    <citation type="submission" date="2022-07" db="EMBL/GenBank/DDBJ databases">
        <title>Phylogenomic reconstructions and comparative analyses of Kickxellomycotina fungi.</title>
        <authorList>
            <person name="Reynolds N.K."/>
            <person name="Stajich J.E."/>
            <person name="Barry K."/>
            <person name="Grigoriev I.V."/>
            <person name="Crous P."/>
            <person name="Smith M.E."/>
        </authorList>
    </citation>
    <scope>NUCLEOTIDE SEQUENCE</scope>
    <source>
        <strain evidence="2">BCRC 34381</strain>
    </source>
</reference>
<evidence type="ECO:0000256" key="1">
    <source>
        <dbReference type="SAM" id="MobiDB-lite"/>
    </source>
</evidence>
<protein>
    <recommendedName>
        <fullName evidence="4">Pentacotripeptide-repeat region of PRORP domain-containing protein</fullName>
    </recommendedName>
</protein>
<dbReference type="EMBL" id="JANBOI010000025">
    <property type="protein sequence ID" value="KAJ1735467.1"/>
    <property type="molecule type" value="Genomic_DNA"/>
</dbReference>
<dbReference type="GO" id="GO:0006396">
    <property type="term" value="P:RNA processing"/>
    <property type="evidence" value="ECO:0007669"/>
    <property type="project" value="TreeGrafter"/>
</dbReference>
<dbReference type="InterPro" id="IPR002885">
    <property type="entry name" value="PPR_rpt"/>
</dbReference>
<organism evidence="2 3">
    <name type="scientific">Coemansia biformis</name>
    <dbReference type="NCBI Taxonomy" id="1286918"/>
    <lineage>
        <taxon>Eukaryota</taxon>
        <taxon>Fungi</taxon>
        <taxon>Fungi incertae sedis</taxon>
        <taxon>Zoopagomycota</taxon>
        <taxon>Kickxellomycotina</taxon>
        <taxon>Kickxellomycetes</taxon>
        <taxon>Kickxellales</taxon>
        <taxon>Kickxellaceae</taxon>
        <taxon>Coemansia</taxon>
    </lineage>
</organism>
<dbReference type="GO" id="GO:0007005">
    <property type="term" value="P:mitochondrion organization"/>
    <property type="evidence" value="ECO:0007669"/>
    <property type="project" value="TreeGrafter"/>
</dbReference>
<dbReference type="OrthoDB" id="185373at2759"/>
<comment type="caution">
    <text evidence="2">The sequence shown here is derived from an EMBL/GenBank/DDBJ whole genome shotgun (WGS) entry which is preliminary data.</text>
</comment>
<name>A0A9W8CYY5_9FUNG</name>
<feature type="region of interest" description="Disordered" evidence="1">
    <location>
        <begin position="1"/>
        <end position="24"/>
    </location>
</feature>
<dbReference type="PANTHER" id="PTHR47934:SF6">
    <property type="entry name" value="MITOCHONDRIAL GROUP I INTRON SPLICING FACTOR CCM1-RELATED"/>
    <property type="match status" value="1"/>
</dbReference>
<dbReference type="GO" id="GO:0005739">
    <property type="term" value="C:mitochondrion"/>
    <property type="evidence" value="ECO:0007669"/>
    <property type="project" value="TreeGrafter"/>
</dbReference>
<dbReference type="Pfam" id="PF01535">
    <property type="entry name" value="PPR"/>
    <property type="match status" value="1"/>
</dbReference>
<dbReference type="Proteomes" id="UP001143981">
    <property type="component" value="Unassembled WGS sequence"/>
</dbReference>
<dbReference type="InterPro" id="IPR011990">
    <property type="entry name" value="TPR-like_helical_dom_sf"/>
</dbReference>
<accession>A0A9W8CYY5</accession>
<sequence>MLVAASKHERPRRQQRKSDNGNGTGLLEKAFLGAVASQQSADSASTYVRQAHQRILEMLDVRLLGQYSHVQIGQLAKGASLFLREAAADGHVLSSKQLVRLFDFFAAAKNSEAADSVWQYATLTGIPLDITCYNAYLNALIFTDQNARALDIAKEIKARGLQPTAYTHACLIHLYGRSGDLEAARRQFGSACRSSQVPPGIGVEARQDAARPSQPYWYDAVDDMRLCGTNVYICNAMLEIYGANGMVDNMRLLFLQLLGLEGYAGDIDNVGQEAVREAVKARGLRPVARTFHVMIKWHAAYWDMESAVKYVRLMSRCGVPPAPKTLKLLVTKATVKRDVAECARIALLMGSEYGVEVPRTIVQMIEAAAQKQAEMDEMIRQAEQQHVSIFSGLSRPAGGDAPPSADT</sequence>
<gene>
    <name evidence="2" type="ORF">LPJ61_000533</name>
</gene>
<evidence type="ECO:0000313" key="2">
    <source>
        <dbReference type="EMBL" id="KAJ1735467.1"/>
    </source>
</evidence>
<dbReference type="Gene3D" id="1.25.40.10">
    <property type="entry name" value="Tetratricopeptide repeat domain"/>
    <property type="match status" value="2"/>
</dbReference>
<dbReference type="InterPro" id="IPR051114">
    <property type="entry name" value="Mito_RNA_Proc_CCM1"/>
</dbReference>